<evidence type="ECO:0000256" key="10">
    <source>
        <dbReference type="ARBA" id="ARBA00024009"/>
    </source>
</evidence>
<dbReference type="AlphaFoldDB" id="A0A9P3LWS2"/>
<keyword evidence="6 11" id="KW-0812">Transmembrane</keyword>
<dbReference type="Pfam" id="PF08407">
    <property type="entry name" value="Chitin_synth_1N"/>
    <property type="match status" value="1"/>
</dbReference>
<dbReference type="EC" id="2.4.1.16" evidence="2 11"/>
<evidence type="ECO:0000256" key="12">
    <source>
        <dbReference type="SAM" id="MobiDB-lite"/>
    </source>
</evidence>
<feature type="transmembrane region" description="Helical" evidence="11">
    <location>
        <begin position="670"/>
        <end position="697"/>
    </location>
</feature>
<evidence type="ECO:0000256" key="4">
    <source>
        <dbReference type="ARBA" id="ARBA00022676"/>
    </source>
</evidence>
<reference evidence="14" key="2">
    <citation type="journal article" date="2022" name="Microbiol. Resour. Announc.">
        <title>Whole-Genome Sequence of Entomortierella parvispora E1425, a Mucoromycotan Fungus Associated with Burkholderiaceae-Related Endosymbiotic Bacteria.</title>
        <authorList>
            <person name="Herlambang A."/>
            <person name="Guo Y."/>
            <person name="Takashima Y."/>
            <person name="Narisawa K."/>
            <person name="Ohta H."/>
            <person name="Nishizawa T."/>
        </authorList>
    </citation>
    <scope>NUCLEOTIDE SEQUENCE</scope>
    <source>
        <strain evidence="14">E1425</strain>
    </source>
</reference>
<accession>A0A9P3LWS2</accession>
<keyword evidence="3 11" id="KW-1003">Cell membrane</keyword>
<dbReference type="GO" id="GO:0071555">
    <property type="term" value="P:cell wall organization"/>
    <property type="evidence" value="ECO:0007669"/>
    <property type="project" value="UniProtKB-KW"/>
</dbReference>
<feature type="transmembrane region" description="Helical" evidence="11">
    <location>
        <begin position="639"/>
        <end position="658"/>
    </location>
</feature>
<dbReference type="GO" id="GO:0004100">
    <property type="term" value="F:chitin synthase activity"/>
    <property type="evidence" value="ECO:0007669"/>
    <property type="project" value="UniProtKB-UniRule"/>
</dbReference>
<feature type="transmembrane region" description="Helical" evidence="11">
    <location>
        <begin position="595"/>
        <end position="619"/>
    </location>
</feature>
<proteinExistence type="inferred from homology"/>
<evidence type="ECO:0000256" key="1">
    <source>
        <dbReference type="ARBA" id="ARBA00004651"/>
    </source>
</evidence>
<evidence type="ECO:0000313" key="15">
    <source>
        <dbReference type="Proteomes" id="UP000827284"/>
    </source>
</evidence>
<feature type="transmembrane region" description="Helical" evidence="11">
    <location>
        <begin position="883"/>
        <end position="909"/>
    </location>
</feature>
<name>A0A9P3LWS2_9FUNG</name>
<dbReference type="PANTHER" id="PTHR22914">
    <property type="entry name" value="CHITIN SYNTHASE"/>
    <property type="match status" value="1"/>
</dbReference>
<evidence type="ECO:0000256" key="8">
    <source>
        <dbReference type="ARBA" id="ARBA00023136"/>
    </source>
</evidence>
<keyword evidence="7 11" id="KW-1133">Transmembrane helix</keyword>
<dbReference type="InterPro" id="IPR004835">
    <property type="entry name" value="Chitin_synth"/>
</dbReference>
<evidence type="ECO:0000256" key="2">
    <source>
        <dbReference type="ARBA" id="ARBA00012543"/>
    </source>
</evidence>
<evidence type="ECO:0000313" key="14">
    <source>
        <dbReference type="EMBL" id="GJJ73372.1"/>
    </source>
</evidence>
<feature type="compositionally biased region" description="Low complexity" evidence="12">
    <location>
        <begin position="52"/>
        <end position="68"/>
    </location>
</feature>
<dbReference type="PANTHER" id="PTHR22914:SF9">
    <property type="entry name" value="CHITIN SYNTHASE 1"/>
    <property type="match status" value="1"/>
</dbReference>
<comment type="caution">
    <text evidence="14">The sequence shown here is derived from an EMBL/GenBank/DDBJ whole genome shotgun (WGS) entry which is preliminary data.</text>
</comment>
<evidence type="ECO:0000256" key="7">
    <source>
        <dbReference type="ARBA" id="ARBA00022989"/>
    </source>
</evidence>
<dbReference type="Proteomes" id="UP000827284">
    <property type="component" value="Unassembled WGS sequence"/>
</dbReference>
<comment type="similarity">
    <text evidence="11">Belongs to the chitin synthase family.</text>
</comment>
<feature type="domain" description="Chitin synthase N-terminal" evidence="13">
    <location>
        <begin position="174"/>
        <end position="240"/>
    </location>
</feature>
<dbReference type="Pfam" id="PF01644">
    <property type="entry name" value="Chitin_synth_1"/>
    <property type="match status" value="1"/>
</dbReference>
<dbReference type="CDD" id="cd04190">
    <property type="entry name" value="Chitin_synth_C"/>
    <property type="match status" value="1"/>
</dbReference>
<dbReference type="InterPro" id="IPR013616">
    <property type="entry name" value="Chitin_synth_N"/>
</dbReference>
<dbReference type="InterPro" id="IPR029044">
    <property type="entry name" value="Nucleotide-diphossugar_trans"/>
</dbReference>
<feature type="transmembrane region" description="Helical" evidence="11">
    <location>
        <begin position="851"/>
        <end position="871"/>
    </location>
</feature>
<comment type="catalytic activity">
    <reaction evidence="11">
        <text>[(1-&gt;4)-N-acetyl-beta-D-glucosaminyl](n) + UDP-N-acetyl-alpha-D-glucosamine = [(1-&gt;4)-N-acetyl-beta-D-glucosaminyl](n+1) + UDP + H(+)</text>
        <dbReference type="Rhea" id="RHEA:16637"/>
        <dbReference type="Rhea" id="RHEA-COMP:9593"/>
        <dbReference type="Rhea" id="RHEA-COMP:9595"/>
        <dbReference type="ChEBI" id="CHEBI:15378"/>
        <dbReference type="ChEBI" id="CHEBI:17029"/>
        <dbReference type="ChEBI" id="CHEBI:57705"/>
        <dbReference type="ChEBI" id="CHEBI:58223"/>
        <dbReference type="EC" id="2.4.1.16"/>
    </reaction>
</comment>
<dbReference type="EMBL" id="BQFW01000008">
    <property type="protein sequence ID" value="GJJ73372.1"/>
    <property type="molecule type" value="Genomic_DNA"/>
</dbReference>
<keyword evidence="15" id="KW-1185">Reference proteome</keyword>
<keyword evidence="8 11" id="KW-0472">Membrane</keyword>
<keyword evidence="4 11" id="KW-0328">Glycosyltransferase</keyword>
<protein>
    <recommendedName>
        <fullName evidence="2 11">Chitin synthase</fullName>
        <ecNumber evidence="2 11">2.4.1.16</ecNumber>
    </recommendedName>
</protein>
<dbReference type="OrthoDB" id="26569at2759"/>
<keyword evidence="5 11" id="KW-0808">Transferase</keyword>
<evidence type="ECO:0000256" key="3">
    <source>
        <dbReference type="ARBA" id="ARBA00022475"/>
    </source>
</evidence>
<evidence type="ECO:0000259" key="13">
    <source>
        <dbReference type="Pfam" id="PF08407"/>
    </source>
</evidence>
<comment type="subcellular location">
    <subcellularLocation>
        <location evidence="1 11">Cell membrane</location>
        <topology evidence="1 11">Multi-pass membrane protein</topology>
    </subcellularLocation>
</comment>
<sequence length="918" mass="104766">MYRQRRPRNDHDQLSLIAESESSDHNSSRPRPTYQPSHRPAAARRGQPQFATSNYASSTLSSSTGQTSNDLPEFEIPSYSSFIQDKSDLTRHQSIYSIISRKSIRSIISNPDIDTENAYSYYPHSQPERPKVEEEPVYSVQLQDFNPPPPESPVLVPAPLLPGEIPERQERRYKTKKVVQLTDDNLVLECPVPPHYLVKQTRQKGQEWEFMRYSAVTCDPDQFKAENFTLRPAMWKRETELFIVVTMYNENVNLFAETMHGIMKNIRHLASRNNSKTWGEGSWEKVVVCIVADGRKKCDTQVYNYLAAMGVYQEGVAKREVNGKPVEAHVYEYTTQVTIDPHMKIVESKNSDSGYVPVQMMFCLKEKNAKKLNSHRWFFNAFGPVIDPRVCVLLDVGTRPGPTSIYQLWKAFDLNSNVAGACGEIKPVKGALAKNLLNPLVAAQNFEYKMNNILDKPLESVIGYISVLPGAFSAYRYKALLTSPETPTEGPLISYFKGEKPTPDSGIFDANMYLAEDRILCFELVAKRNYAWTLRYVKAAWAETDVPDTVPELISQRRRWLNGTFFVALFSIFHFGKIYKSDHAYWRKLLFHLQLLYNILSIFFSWFAIANIYLTFYILANSLTFTENSPYGRSDIFKVVFIVLKYFYEFLVIIVFVLSMGNRPTGSKFLYTAAMFFFAFLMAYMTFCAIWLTYLGISHALAAGETSLDAVIKDPTFRNVILSLASTYGLYLFGSVLYLEPWHMVTSFVQYLCMMPSYVNVLNVYAFCNTHDVSWGTKGDTIDNMDLGAVKGSTKGGDSEVTVNMPTQEHDINATYLQAVASLRDKTKEEVQKRDAKTKQEDYYKAFRTRLVLLWCASNGLLVSIVSYSGTNQTGSYDTRSKTYLAFVLWSVAFLSAFRFVGSVAYIFLRLISGELRW</sequence>
<evidence type="ECO:0000256" key="5">
    <source>
        <dbReference type="ARBA" id="ARBA00022679"/>
    </source>
</evidence>
<organism evidence="14 15">
    <name type="scientific">Entomortierella parvispora</name>
    <dbReference type="NCBI Taxonomy" id="205924"/>
    <lineage>
        <taxon>Eukaryota</taxon>
        <taxon>Fungi</taxon>
        <taxon>Fungi incertae sedis</taxon>
        <taxon>Mucoromycota</taxon>
        <taxon>Mortierellomycotina</taxon>
        <taxon>Mortierellomycetes</taxon>
        <taxon>Mortierellales</taxon>
        <taxon>Mortierellaceae</taxon>
        <taxon>Entomortierella</taxon>
    </lineage>
</organism>
<feature type="region of interest" description="Disordered" evidence="12">
    <location>
        <begin position="1"/>
        <end position="72"/>
    </location>
</feature>
<reference evidence="14" key="1">
    <citation type="submission" date="2021-11" db="EMBL/GenBank/DDBJ databases">
        <authorList>
            <person name="Herlambang A."/>
            <person name="Guo Y."/>
            <person name="Takashima Y."/>
            <person name="Nishizawa T."/>
        </authorList>
    </citation>
    <scope>NUCLEOTIDE SEQUENCE</scope>
    <source>
        <strain evidence="14">E1425</strain>
    </source>
</reference>
<evidence type="ECO:0000256" key="9">
    <source>
        <dbReference type="ARBA" id="ARBA00023316"/>
    </source>
</evidence>
<dbReference type="GO" id="GO:0006031">
    <property type="term" value="P:chitin biosynthetic process"/>
    <property type="evidence" value="ECO:0007669"/>
    <property type="project" value="UniProtKB-UniRule"/>
</dbReference>
<keyword evidence="9 11" id="KW-0961">Cell wall biogenesis/degradation</keyword>
<feature type="transmembrane region" description="Helical" evidence="11">
    <location>
        <begin position="717"/>
        <end position="739"/>
    </location>
</feature>
<evidence type="ECO:0000256" key="11">
    <source>
        <dbReference type="RuleBase" id="RU366040"/>
    </source>
</evidence>
<evidence type="ECO:0000256" key="6">
    <source>
        <dbReference type="ARBA" id="ARBA00022692"/>
    </source>
</evidence>
<dbReference type="GO" id="GO:0005886">
    <property type="term" value="C:plasma membrane"/>
    <property type="evidence" value="ECO:0007669"/>
    <property type="project" value="UniProtKB-SubCell"/>
</dbReference>
<dbReference type="GO" id="GO:0030428">
    <property type="term" value="C:cell septum"/>
    <property type="evidence" value="ECO:0007669"/>
    <property type="project" value="TreeGrafter"/>
</dbReference>
<comment type="function">
    <text evidence="10 11">Polymerizes chitin, a structural polymer of the cell wall and septum, by transferring the sugar moiety of UDP-GlcNAc to the non-reducing end of the growing chitin polymer.</text>
</comment>
<dbReference type="SUPFAM" id="SSF53448">
    <property type="entry name" value="Nucleotide-diphospho-sugar transferases"/>
    <property type="match status" value="1"/>
</dbReference>
<gene>
    <name evidence="14" type="ORF">EMPS_05730</name>
</gene>